<name>A0AAQ4FM50_AMBAM</name>
<organism evidence="9 10">
    <name type="scientific">Amblyomma americanum</name>
    <name type="common">Lone star tick</name>
    <dbReference type="NCBI Taxonomy" id="6943"/>
    <lineage>
        <taxon>Eukaryota</taxon>
        <taxon>Metazoa</taxon>
        <taxon>Ecdysozoa</taxon>
        <taxon>Arthropoda</taxon>
        <taxon>Chelicerata</taxon>
        <taxon>Arachnida</taxon>
        <taxon>Acari</taxon>
        <taxon>Parasitiformes</taxon>
        <taxon>Ixodida</taxon>
        <taxon>Ixodoidea</taxon>
        <taxon>Ixodidae</taxon>
        <taxon>Amblyomminae</taxon>
        <taxon>Amblyomma</taxon>
    </lineage>
</organism>
<feature type="domain" description="THAP-type" evidence="8">
    <location>
        <begin position="1"/>
        <end position="85"/>
    </location>
</feature>
<dbReference type="AlphaFoldDB" id="A0AAQ4FM50"/>
<dbReference type="Proteomes" id="UP001321473">
    <property type="component" value="Unassembled WGS sequence"/>
</dbReference>
<evidence type="ECO:0000256" key="4">
    <source>
        <dbReference type="ARBA" id="ARBA00023125"/>
    </source>
</evidence>
<evidence type="ECO:0000313" key="9">
    <source>
        <dbReference type="EMBL" id="KAK8787648.1"/>
    </source>
</evidence>
<keyword evidence="6" id="KW-0175">Coiled coil</keyword>
<evidence type="ECO:0000256" key="7">
    <source>
        <dbReference type="SAM" id="MobiDB-lite"/>
    </source>
</evidence>
<evidence type="ECO:0000256" key="6">
    <source>
        <dbReference type="SAM" id="Coils"/>
    </source>
</evidence>
<dbReference type="SUPFAM" id="SSF57716">
    <property type="entry name" value="Glucocorticoid receptor-like (DNA-binding domain)"/>
    <property type="match status" value="1"/>
</dbReference>
<dbReference type="GO" id="GO:0008270">
    <property type="term" value="F:zinc ion binding"/>
    <property type="evidence" value="ECO:0007669"/>
    <property type="project" value="UniProtKB-KW"/>
</dbReference>
<dbReference type="PROSITE" id="PS50950">
    <property type="entry name" value="ZF_THAP"/>
    <property type="match status" value="1"/>
</dbReference>
<keyword evidence="3" id="KW-0862">Zinc</keyword>
<evidence type="ECO:0000256" key="1">
    <source>
        <dbReference type="ARBA" id="ARBA00022723"/>
    </source>
</evidence>
<keyword evidence="10" id="KW-1185">Reference proteome</keyword>
<evidence type="ECO:0000256" key="3">
    <source>
        <dbReference type="ARBA" id="ARBA00022833"/>
    </source>
</evidence>
<gene>
    <name evidence="9" type="ORF">V5799_022580</name>
</gene>
<dbReference type="InterPro" id="IPR006612">
    <property type="entry name" value="THAP_Znf"/>
</dbReference>
<protein>
    <recommendedName>
        <fullName evidence="8">THAP-type domain-containing protein</fullName>
    </recommendedName>
</protein>
<keyword evidence="1" id="KW-0479">Metal-binding</keyword>
<proteinExistence type="predicted"/>
<feature type="region of interest" description="Disordered" evidence="7">
    <location>
        <begin position="113"/>
        <end position="153"/>
    </location>
</feature>
<dbReference type="PANTHER" id="PTHR46927">
    <property type="entry name" value="AGAP005574-PA"/>
    <property type="match status" value="1"/>
</dbReference>
<feature type="region of interest" description="Disordered" evidence="7">
    <location>
        <begin position="827"/>
        <end position="847"/>
    </location>
</feature>
<dbReference type="SMART" id="SM00692">
    <property type="entry name" value="DM3"/>
    <property type="match status" value="1"/>
</dbReference>
<accession>A0AAQ4FM50</accession>
<dbReference type="InterPro" id="IPR052224">
    <property type="entry name" value="THAP_domain_protein"/>
</dbReference>
<evidence type="ECO:0000313" key="10">
    <source>
        <dbReference type="Proteomes" id="UP001321473"/>
    </source>
</evidence>
<dbReference type="GO" id="GO:0003677">
    <property type="term" value="F:DNA binding"/>
    <property type="evidence" value="ECO:0007669"/>
    <property type="project" value="UniProtKB-UniRule"/>
</dbReference>
<dbReference type="SMART" id="SM00980">
    <property type="entry name" value="THAP"/>
    <property type="match status" value="1"/>
</dbReference>
<keyword evidence="4 5" id="KW-0238">DNA-binding</keyword>
<dbReference type="EMBL" id="JARKHS020001613">
    <property type="protein sequence ID" value="KAK8787648.1"/>
    <property type="molecule type" value="Genomic_DNA"/>
</dbReference>
<dbReference type="PANTHER" id="PTHR46927:SF3">
    <property type="entry name" value="THAP-TYPE DOMAIN-CONTAINING PROTEIN"/>
    <property type="match status" value="1"/>
</dbReference>
<reference evidence="9 10" key="1">
    <citation type="journal article" date="2023" name="Arcadia Sci">
        <title>De novo assembly of a long-read Amblyomma americanum tick genome.</title>
        <authorList>
            <person name="Chou S."/>
            <person name="Poskanzer K.E."/>
            <person name="Rollins M."/>
            <person name="Thuy-Boun P.S."/>
        </authorList>
    </citation>
    <scope>NUCLEOTIDE SEQUENCE [LARGE SCALE GENOMIC DNA]</scope>
    <source>
        <strain evidence="9">F_SG_1</strain>
        <tissue evidence="9">Salivary glands</tissue>
    </source>
</reference>
<evidence type="ECO:0000256" key="2">
    <source>
        <dbReference type="ARBA" id="ARBA00022771"/>
    </source>
</evidence>
<keyword evidence="2 5" id="KW-0863">Zinc-finger</keyword>
<comment type="caution">
    <text evidence="9">The sequence shown here is derived from an EMBL/GenBank/DDBJ whole genome shotgun (WGS) entry which is preliminary data.</text>
</comment>
<feature type="region of interest" description="Disordered" evidence="7">
    <location>
        <begin position="261"/>
        <end position="281"/>
    </location>
</feature>
<feature type="coiled-coil region" evidence="6">
    <location>
        <begin position="490"/>
        <end position="524"/>
    </location>
</feature>
<sequence>MVQCCVPFCKSTPGPKVPYSFHEFPVTRIRLEWIRRISRKANGPKDELWLPSDRSKVCSLHFREEDFRRDLKKRRLLPDAVPSIFPGYPTAMQEARHLSPPQKSEKRTAALQLLGKRPKGHDANKQRAPKKRLLENAMPGASVDSVPPADESAAGTLLKPAKKALQKATASAQRTRPKSICKKVLQVTATSPSAELGEGKAFFCRPIVSASGERGRQTSSVPGKRPLPLASTSSMVSCPAHPAVSSAVRVAPVGGSGTLPTTALQPVTSAPGCRAPSSRANPAENNHAACIQVPAKAPPSVVTTRTVPKLAARAGQQLLPAVDSLTAAKELSSKRKLAPVVVVDAKKGTFKPLMLCSKPLSSTKAPLTGKLLTVGRLLKCPKNKPVVTGSSATAGQPKIVLPQQSAAASKQISRGYAAGATTKLITEKQSESSSCFVTINGFGGHLAASNFSASSSQHLTPDCMVAAGQSGSRPLKRTVGSQTLLTKPRLQHLCQRLKTLQRKCLKLQTQKQQLQQELSSTRLEARKAQTFIRELRLTQFKERVASGDARCLFLEEQLRCLDQTKHRWREETLQCCLMWHTLSPRGYRIISQSGLLSLPSCSTLKRHVDAVGNGPATTRGPPSPTGDTVPSAEDVMDMEDAMAGVKAVVNASIDDRLGASSRTVVLSNSRRVSGSQDGEGVDHFVKACIRESTEECNQSVCMKELPAACRCHAGRKGLGAESSAEQAGEQMLQLVYVKPSDILDNVEEVAPTELLPVSAVDQYVVSEATDSGVKEEKLEGALCGGAGSVEEATNVCPTVKPTETPSCVPERSPSVSVQVSTSAKVAGLKSHAPCPKPSRKAKVPFPKTGKAVPMATCSGDHCQPSRILHASPESLAGRAFELASEKDLLESSPPRDLTELLNIVGTSVPPKATASVIDASVDSETRMPAVDLHDTAVELPLLPVVPSSPASIQGSLGDEAQALKVIYTDAPAVEDVQCEALNEVVSATLREPGGEAGQVFQIVYICTAAAADQ</sequence>
<dbReference type="Pfam" id="PF05485">
    <property type="entry name" value="THAP"/>
    <property type="match status" value="1"/>
</dbReference>
<evidence type="ECO:0000259" key="8">
    <source>
        <dbReference type="PROSITE" id="PS50950"/>
    </source>
</evidence>
<evidence type="ECO:0000256" key="5">
    <source>
        <dbReference type="PROSITE-ProRule" id="PRU00309"/>
    </source>
</evidence>